<dbReference type="EMBL" id="JAHYBZ010000006">
    <property type="protein sequence ID" value="MBW6399661.1"/>
    <property type="molecule type" value="Genomic_DNA"/>
</dbReference>
<evidence type="ECO:0000313" key="10">
    <source>
        <dbReference type="EMBL" id="MBW6399661.1"/>
    </source>
</evidence>
<dbReference type="InterPro" id="IPR007272">
    <property type="entry name" value="Sulf_transp_TsuA/YedE"/>
</dbReference>
<feature type="transmembrane region" description="Helical" evidence="9">
    <location>
        <begin position="263"/>
        <end position="286"/>
    </location>
</feature>
<protein>
    <submittedName>
        <fullName evidence="10">YeeE/YedE family protein</fullName>
    </submittedName>
</protein>
<dbReference type="Pfam" id="PF04143">
    <property type="entry name" value="Sulf_transp"/>
    <property type="match status" value="1"/>
</dbReference>
<keyword evidence="3" id="KW-1003">Cell membrane</keyword>
<feature type="transmembrane region" description="Helical" evidence="9">
    <location>
        <begin position="67"/>
        <end position="89"/>
    </location>
</feature>
<feature type="transmembrane region" description="Helical" evidence="9">
    <location>
        <begin position="173"/>
        <end position="191"/>
    </location>
</feature>
<feature type="transmembrane region" description="Helical" evidence="9">
    <location>
        <begin position="323"/>
        <end position="343"/>
    </location>
</feature>
<evidence type="ECO:0000256" key="8">
    <source>
        <dbReference type="ARBA" id="ARBA00035655"/>
    </source>
</evidence>
<evidence type="ECO:0000256" key="2">
    <source>
        <dbReference type="ARBA" id="ARBA00022448"/>
    </source>
</evidence>
<gene>
    <name evidence="10" type="ORF">KPL78_17510</name>
</gene>
<feature type="transmembrane region" description="Helical" evidence="9">
    <location>
        <begin position="95"/>
        <end position="116"/>
    </location>
</feature>
<evidence type="ECO:0000256" key="7">
    <source>
        <dbReference type="ARBA" id="ARBA00023136"/>
    </source>
</evidence>
<evidence type="ECO:0000256" key="6">
    <source>
        <dbReference type="ARBA" id="ARBA00022989"/>
    </source>
</evidence>
<feature type="transmembrane region" description="Helical" evidence="9">
    <location>
        <begin position="32"/>
        <end position="55"/>
    </location>
</feature>
<evidence type="ECO:0000256" key="1">
    <source>
        <dbReference type="ARBA" id="ARBA00004429"/>
    </source>
</evidence>
<keyword evidence="5 9" id="KW-0812">Transmembrane</keyword>
<keyword evidence="6 9" id="KW-1133">Transmembrane helix</keyword>
<organism evidence="10 11">
    <name type="scientific">Roseomonas alba</name>
    <dbReference type="NCBI Taxonomy" id="2846776"/>
    <lineage>
        <taxon>Bacteria</taxon>
        <taxon>Pseudomonadati</taxon>
        <taxon>Pseudomonadota</taxon>
        <taxon>Alphaproteobacteria</taxon>
        <taxon>Acetobacterales</taxon>
        <taxon>Roseomonadaceae</taxon>
        <taxon>Roseomonas</taxon>
    </lineage>
</organism>
<comment type="subcellular location">
    <subcellularLocation>
        <location evidence="1">Cell inner membrane</location>
        <topology evidence="1">Multi-pass membrane protein</topology>
    </subcellularLocation>
</comment>
<dbReference type="RefSeq" id="WP_219764267.1">
    <property type="nucleotide sequence ID" value="NZ_JAHYBZ010000006.1"/>
</dbReference>
<accession>A0ABS7ABI3</accession>
<evidence type="ECO:0000313" key="11">
    <source>
        <dbReference type="Proteomes" id="UP001196565"/>
    </source>
</evidence>
<evidence type="ECO:0000256" key="5">
    <source>
        <dbReference type="ARBA" id="ARBA00022692"/>
    </source>
</evidence>
<keyword evidence="4" id="KW-0997">Cell inner membrane</keyword>
<dbReference type="Proteomes" id="UP001196565">
    <property type="component" value="Unassembled WGS sequence"/>
</dbReference>
<name>A0ABS7ABI3_9PROT</name>
<keyword evidence="2" id="KW-0813">Transport</keyword>
<evidence type="ECO:0000256" key="4">
    <source>
        <dbReference type="ARBA" id="ARBA00022519"/>
    </source>
</evidence>
<feature type="transmembrane region" description="Helical" evidence="9">
    <location>
        <begin position="298"/>
        <end position="317"/>
    </location>
</feature>
<feature type="transmembrane region" description="Helical" evidence="9">
    <location>
        <begin position="200"/>
        <end position="224"/>
    </location>
</feature>
<proteinExistence type="inferred from homology"/>
<evidence type="ECO:0000256" key="9">
    <source>
        <dbReference type="SAM" id="Phobius"/>
    </source>
</evidence>
<keyword evidence="11" id="KW-1185">Reference proteome</keyword>
<comment type="similarity">
    <text evidence="8">Belongs to the TsuA/YedE (TC 9.B.102) family.</text>
</comment>
<comment type="caution">
    <text evidence="10">The sequence shown here is derived from an EMBL/GenBank/DDBJ whole genome shotgun (WGS) entry which is preliminary data.</text>
</comment>
<dbReference type="PANTHER" id="PTHR30574">
    <property type="entry name" value="INNER MEMBRANE PROTEIN YEDE"/>
    <property type="match status" value="1"/>
</dbReference>
<evidence type="ECO:0000256" key="3">
    <source>
        <dbReference type="ARBA" id="ARBA00022475"/>
    </source>
</evidence>
<feature type="transmembrane region" description="Helical" evidence="9">
    <location>
        <begin position="136"/>
        <end position="153"/>
    </location>
</feature>
<sequence length="372" mass="36987">MARPHRVGLALGLTGTLLVVLAIQGLGDPALLPLLGVTMALGVAFTLLDFGFTGGYRAFLAEGDGRVLGAGFIVPALVALVVVPVGTLTEDHGRFVAPVGLSLLIGAPMFGMGMMLANGCGSGTLAAAGQGSRRMWVALPFFCLGGVLGSLVLPSTLRLPGVTVDFPALFGPWGGLAVTEVLLLAGALAVLRGQAPSRRALVSGAMVAALAVLVFLVTGMPWGITLGLTLWGAKAVAPVAPALGATEFWSDPGMAQMLAGPVFAMYGALGDAGLLLGALVAAAASGRLRHGTPVGGRGAAGAALGGLLMGVGARLSFGCNIGAFLGGAASGSLHGFVWFLAVLPGAALGLRLRPVFGLSGIARPARLRSSDA</sequence>
<reference evidence="10 11" key="1">
    <citation type="submission" date="2021-07" db="EMBL/GenBank/DDBJ databases">
        <authorList>
            <person name="So Y."/>
        </authorList>
    </citation>
    <scope>NUCLEOTIDE SEQUENCE [LARGE SCALE GENOMIC DNA]</scope>
    <source>
        <strain evidence="10 11">HJA6</strain>
    </source>
</reference>
<keyword evidence="7 9" id="KW-0472">Membrane</keyword>
<dbReference type="PANTHER" id="PTHR30574:SF1">
    <property type="entry name" value="SULPHUR TRANSPORT DOMAIN-CONTAINING PROTEIN"/>
    <property type="match status" value="1"/>
</dbReference>